<feature type="modified residue" description="4-aspartylphosphate" evidence="6">
    <location>
        <position position="51"/>
    </location>
</feature>
<keyword evidence="1 6" id="KW-0597">Phosphoprotein</keyword>
<dbReference type="Pfam" id="PF00072">
    <property type="entry name" value="Response_reg"/>
    <property type="match status" value="1"/>
</dbReference>
<evidence type="ECO:0000256" key="5">
    <source>
        <dbReference type="ARBA" id="ARBA00023163"/>
    </source>
</evidence>
<reference evidence="9" key="1">
    <citation type="submission" date="2016-11" db="EMBL/GenBank/DDBJ databases">
        <authorList>
            <person name="Varghese N."/>
            <person name="Submissions S."/>
        </authorList>
    </citation>
    <scope>NUCLEOTIDE SEQUENCE [LARGE SCALE GENOMIC DNA]</scope>
    <source>
        <strain evidence="9">DSM 100572</strain>
    </source>
</reference>
<dbReference type="STRING" id="1195760.SAMN05444281_1925"/>
<dbReference type="GO" id="GO:0006355">
    <property type="term" value="P:regulation of DNA-templated transcription"/>
    <property type="evidence" value="ECO:0007669"/>
    <property type="project" value="TreeGrafter"/>
</dbReference>
<evidence type="ECO:0000256" key="2">
    <source>
        <dbReference type="ARBA" id="ARBA00023012"/>
    </source>
</evidence>
<evidence type="ECO:0000313" key="9">
    <source>
        <dbReference type="Proteomes" id="UP000184109"/>
    </source>
</evidence>
<dbReference type="PANTHER" id="PTHR48111">
    <property type="entry name" value="REGULATOR OF RPOS"/>
    <property type="match status" value="1"/>
</dbReference>
<dbReference type="InterPro" id="IPR001789">
    <property type="entry name" value="Sig_transdc_resp-reg_receiver"/>
</dbReference>
<keyword evidence="5" id="KW-0804">Transcription</keyword>
<dbReference type="EMBL" id="FQXQ01000003">
    <property type="protein sequence ID" value="SHH76489.1"/>
    <property type="molecule type" value="Genomic_DNA"/>
</dbReference>
<dbReference type="InterPro" id="IPR039420">
    <property type="entry name" value="WalR-like"/>
</dbReference>
<dbReference type="CDD" id="cd17574">
    <property type="entry name" value="REC_OmpR"/>
    <property type="match status" value="1"/>
</dbReference>
<dbReference type="OrthoDB" id="9789181at2"/>
<evidence type="ECO:0000256" key="3">
    <source>
        <dbReference type="ARBA" id="ARBA00023015"/>
    </source>
</evidence>
<evidence type="ECO:0000256" key="1">
    <source>
        <dbReference type="ARBA" id="ARBA00022553"/>
    </source>
</evidence>
<dbReference type="GO" id="GO:0000156">
    <property type="term" value="F:phosphorelay response regulator activity"/>
    <property type="evidence" value="ECO:0007669"/>
    <property type="project" value="TreeGrafter"/>
</dbReference>
<feature type="domain" description="Response regulatory" evidence="7">
    <location>
        <begin position="2"/>
        <end position="117"/>
    </location>
</feature>
<dbReference type="SMART" id="SM00448">
    <property type="entry name" value="REC"/>
    <property type="match status" value="1"/>
</dbReference>
<dbReference type="RefSeq" id="WP_073120878.1">
    <property type="nucleotide sequence ID" value="NZ_BMEN01000003.1"/>
</dbReference>
<keyword evidence="9" id="KW-1185">Reference proteome</keyword>
<proteinExistence type="predicted"/>
<keyword evidence="4" id="KW-0238">DNA-binding</keyword>
<keyword evidence="3" id="KW-0805">Transcription regulation</keyword>
<accession>A0A1M5VMM1</accession>
<evidence type="ECO:0000259" key="7">
    <source>
        <dbReference type="PROSITE" id="PS50110"/>
    </source>
</evidence>
<dbReference type="PROSITE" id="PS50110">
    <property type="entry name" value="RESPONSE_REGULATORY"/>
    <property type="match status" value="1"/>
</dbReference>
<sequence>MKILIAEDDALILNTLEFRLKKDGHEIITAIDGREALEKIEEHRPDLIISDIMMPYVSGLEIIGTVKEKYKDEMSIIILTTMGQEEVVLEAFELGADDFISKPFSPSELSIRIKRFALRKK</sequence>
<keyword evidence="2" id="KW-0902">Two-component regulatory system</keyword>
<dbReference type="GO" id="GO:0000976">
    <property type="term" value="F:transcription cis-regulatory region binding"/>
    <property type="evidence" value="ECO:0007669"/>
    <property type="project" value="TreeGrafter"/>
</dbReference>
<dbReference type="PANTHER" id="PTHR48111:SF1">
    <property type="entry name" value="TWO-COMPONENT RESPONSE REGULATOR ORR33"/>
    <property type="match status" value="1"/>
</dbReference>
<dbReference type="AlphaFoldDB" id="A0A1M5VMM1"/>
<evidence type="ECO:0000256" key="4">
    <source>
        <dbReference type="ARBA" id="ARBA00023125"/>
    </source>
</evidence>
<dbReference type="InterPro" id="IPR011006">
    <property type="entry name" value="CheY-like_superfamily"/>
</dbReference>
<dbReference type="GO" id="GO:0032993">
    <property type="term" value="C:protein-DNA complex"/>
    <property type="evidence" value="ECO:0007669"/>
    <property type="project" value="TreeGrafter"/>
</dbReference>
<protein>
    <submittedName>
        <fullName evidence="8">Response regulator receiver domain-containing protein</fullName>
    </submittedName>
</protein>
<name>A0A1M5VMM1_9FLAO</name>
<organism evidence="8 9">
    <name type="scientific">Wenyingzhuangia marina</name>
    <dbReference type="NCBI Taxonomy" id="1195760"/>
    <lineage>
        <taxon>Bacteria</taxon>
        <taxon>Pseudomonadati</taxon>
        <taxon>Bacteroidota</taxon>
        <taxon>Flavobacteriia</taxon>
        <taxon>Flavobacteriales</taxon>
        <taxon>Flavobacteriaceae</taxon>
        <taxon>Wenyingzhuangia</taxon>
    </lineage>
</organism>
<evidence type="ECO:0000313" key="8">
    <source>
        <dbReference type="EMBL" id="SHH76489.1"/>
    </source>
</evidence>
<dbReference type="SUPFAM" id="SSF52172">
    <property type="entry name" value="CheY-like"/>
    <property type="match status" value="1"/>
</dbReference>
<dbReference type="Gene3D" id="3.40.50.2300">
    <property type="match status" value="1"/>
</dbReference>
<evidence type="ECO:0000256" key="6">
    <source>
        <dbReference type="PROSITE-ProRule" id="PRU00169"/>
    </source>
</evidence>
<gene>
    <name evidence="8" type="ORF">SAMN05444281_1925</name>
</gene>
<dbReference type="GO" id="GO:0005829">
    <property type="term" value="C:cytosol"/>
    <property type="evidence" value="ECO:0007669"/>
    <property type="project" value="TreeGrafter"/>
</dbReference>
<dbReference type="Proteomes" id="UP000184109">
    <property type="component" value="Unassembled WGS sequence"/>
</dbReference>